<dbReference type="OrthoDB" id="8705329at2"/>
<dbReference type="AlphaFoldDB" id="A0A6I3XMV6"/>
<organism evidence="1 2">
    <name type="scientific">Pseudoduganella dura</name>
    <dbReference type="NCBI Taxonomy" id="321982"/>
    <lineage>
        <taxon>Bacteria</taxon>
        <taxon>Pseudomonadati</taxon>
        <taxon>Pseudomonadota</taxon>
        <taxon>Betaproteobacteria</taxon>
        <taxon>Burkholderiales</taxon>
        <taxon>Oxalobacteraceae</taxon>
        <taxon>Telluria group</taxon>
        <taxon>Pseudoduganella</taxon>
    </lineage>
</organism>
<evidence type="ECO:0000313" key="2">
    <source>
        <dbReference type="Proteomes" id="UP000431684"/>
    </source>
</evidence>
<dbReference type="Proteomes" id="UP000431684">
    <property type="component" value="Unassembled WGS sequence"/>
</dbReference>
<dbReference type="Gene3D" id="3.60.15.10">
    <property type="entry name" value="Ribonuclease Z/Hydroxyacylglutathione hydrolase-like"/>
    <property type="match status" value="1"/>
</dbReference>
<dbReference type="RefSeq" id="WP_155711512.1">
    <property type="nucleotide sequence ID" value="NZ_BMWU01000060.1"/>
</dbReference>
<evidence type="ECO:0000313" key="1">
    <source>
        <dbReference type="EMBL" id="MUI15880.1"/>
    </source>
</evidence>
<dbReference type="EMBL" id="WNWM01000002">
    <property type="protein sequence ID" value="MUI15880.1"/>
    <property type="molecule type" value="Genomic_DNA"/>
</dbReference>
<accession>A0A6I3XMV6</accession>
<reference evidence="1 2" key="1">
    <citation type="submission" date="2019-11" db="EMBL/GenBank/DDBJ databases">
        <title>Draft Genome Sequences of Six Type Strains of the Genus Massilia.</title>
        <authorList>
            <person name="Miess H."/>
            <person name="Frediansyah A."/>
            <person name="Goeker M."/>
            <person name="Gross H."/>
        </authorList>
    </citation>
    <scope>NUCLEOTIDE SEQUENCE [LARGE SCALE GENOMIC DNA]</scope>
    <source>
        <strain evidence="1 2">DSM 17513</strain>
    </source>
</reference>
<dbReference type="GO" id="GO:0016787">
    <property type="term" value="F:hydrolase activity"/>
    <property type="evidence" value="ECO:0007669"/>
    <property type="project" value="UniProtKB-KW"/>
</dbReference>
<name>A0A6I3XMV6_9BURK</name>
<gene>
    <name evidence="1" type="ORF">GJV26_25970</name>
</gene>
<comment type="caution">
    <text evidence="1">The sequence shown here is derived from an EMBL/GenBank/DDBJ whole genome shotgun (WGS) entry which is preliminary data.</text>
</comment>
<protein>
    <submittedName>
        <fullName evidence="1">MBL fold metallo-hydrolase</fullName>
    </submittedName>
</protein>
<proteinExistence type="predicted"/>
<dbReference type="InterPro" id="IPR036866">
    <property type="entry name" value="RibonucZ/Hydroxyglut_hydro"/>
</dbReference>
<dbReference type="SUPFAM" id="SSF56281">
    <property type="entry name" value="Metallo-hydrolase/oxidoreductase"/>
    <property type="match status" value="1"/>
</dbReference>
<sequence>MTEPALTISRILHAGYVFEHEGTRIAFDTIFENPFSRNCHAFPDVRFDHDEIRRQHFDAVFISHFHDDHCSLESLDLLDRATPLHIYCIFDELFDMVRRLGFTQVHRLRLNVPVQVGPFQVIPREAMDADVDSMFQVKAGGLNVLNVVDSWIDDGTLAQLVQEGPWDMVLWPFQTMREIEVLAPSRAAAAPPALPDEWIPQLRALAPRYVVPSSCQFVQEPWSWYNRAFFPISYARFTEEVTKALPVARVIRLDPSVSVRLDATSLRPAPPLDWVVPVGEQDVDYAYEGNAAAPRTADIARRFPPLTAPQQARVLDYCRAELPAKYGAVEAASEYFDQPRTWQLSVYDHAGDATHFRYRLEPGGPAVADDGTVPLGWATEIPAAKLYAALEEGESLTSMYLRINDTVFDAGTERDLADADVVDDPLIRCLFSDTFGAYQAAQLRRLLARTA</sequence>
<keyword evidence="2" id="KW-1185">Reference proteome</keyword>
<keyword evidence="1" id="KW-0378">Hydrolase</keyword>